<feature type="compositionally biased region" description="Polar residues" evidence="2">
    <location>
        <begin position="385"/>
        <end position="399"/>
    </location>
</feature>
<dbReference type="InterPro" id="IPR037278">
    <property type="entry name" value="ARFGAP/RecO"/>
</dbReference>
<dbReference type="SUPFAM" id="SSF57863">
    <property type="entry name" value="ArfGap/RecO-like zinc finger"/>
    <property type="match status" value="1"/>
</dbReference>
<keyword evidence="1" id="KW-0479">Metal-binding</keyword>
<feature type="region of interest" description="Disordered" evidence="2">
    <location>
        <begin position="160"/>
        <end position="437"/>
    </location>
</feature>
<dbReference type="FunFam" id="1.10.220.150:FF:000010">
    <property type="entry name" value="Stromal membrane-associated protein"/>
    <property type="match status" value="1"/>
</dbReference>
<dbReference type="InterPro" id="IPR044732">
    <property type="entry name" value="ArfGAP_SMAP1-like"/>
</dbReference>
<keyword evidence="1" id="KW-0862">Zinc</keyword>
<dbReference type="InterPro" id="IPR001164">
    <property type="entry name" value="ArfGAP_dom"/>
</dbReference>
<sequence>MSRRVDASRQATQAQRNQQTLKSLLKLEPNKVCADCKIHKHPRWASWNLGVFFCIRCSGIHRGMGTHISRVKSVDLDSWTDEQLQSMLNWGNARANKYWEAKLAPGHRPSDSKIESFIRTKYELKRWVMDGPMPDPSTLDDDDNIPLSLVKEKNTIERKESIRKASIGQSARPSGGPLAPPPADLIGGDPLPQRASTTSPPAPKMASKAAAAPPKATGGKDSLLGLDFFGDQSAAPPRPSSTTATPGSGGSSRPDLKQSILSLYATAPRPQTQQPQQPQSSTQAFGEFASQAPQQTQSASAGLADAFGGLNFGNAPAAPAKPADPFASLASPATSAKSPASNNSFGGLSGGGFFDAKPAPALHQQQSSTSSGSLAGLGSLTSPTNNIPPSKPVQSSSSAMDDLFDFGAPAPSAPKPTSPTPQASQPSSSVFNLSSNVPKAPAAPAVAAPVVAPASSGGGWGGNDVWGNAWGASDPVAPAATSAPTPKPASTSTTNDFGWGSSNAASSSIPAPSLASGGSGSWGSPNAGSGSFASQSIVPGASGGFSAAPQVSADEEFGGWTSGAGTSTSGAGAGSGTASKPAGGFGTNEDLFSNVWQ</sequence>
<feature type="compositionally biased region" description="Low complexity" evidence="2">
    <location>
        <begin position="563"/>
        <end position="582"/>
    </location>
</feature>
<name>A0AAE8N229_9PEZI</name>
<dbReference type="AlphaFoldDB" id="A0AAE8N229"/>
<gene>
    <name evidence="4" type="ORF">DNG_07671</name>
</gene>
<dbReference type="PRINTS" id="PR00405">
    <property type="entry name" value="REVINTRACTNG"/>
</dbReference>
<dbReference type="EMBL" id="ONZQ02000011">
    <property type="protein sequence ID" value="SPO04986.1"/>
    <property type="molecule type" value="Genomic_DNA"/>
</dbReference>
<reference evidence="4" key="1">
    <citation type="submission" date="2018-03" db="EMBL/GenBank/DDBJ databases">
        <authorList>
            <person name="Guldener U."/>
        </authorList>
    </citation>
    <scope>NUCLEOTIDE SEQUENCE</scope>
</reference>
<feature type="region of interest" description="Disordered" evidence="2">
    <location>
        <begin position="133"/>
        <end position="152"/>
    </location>
</feature>
<dbReference type="PANTHER" id="PTHR45705:SF1">
    <property type="entry name" value="FI20236P1"/>
    <property type="match status" value="1"/>
</dbReference>
<keyword evidence="5" id="KW-1185">Reference proteome</keyword>
<dbReference type="Pfam" id="PF01412">
    <property type="entry name" value="ArfGap"/>
    <property type="match status" value="1"/>
</dbReference>
<feature type="domain" description="Arf-GAP" evidence="3">
    <location>
        <begin position="18"/>
        <end position="128"/>
    </location>
</feature>
<feature type="compositionally biased region" description="Low complexity" evidence="2">
    <location>
        <begin position="465"/>
        <end position="531"/>
    </location>
</feature>
<dbReference type="PROSITE" id="PS50115">
    <property type="entry name" value="ARFGAP"/>
    <property type="match status" value="1"/>
</dbReference>
<feature type="region of interest" description="Disordered" evidence="2">
    <location>
        <begin position="451"/>
        <end position="597"/>
    </location>
</feature>
<comment type="caution">
    <text evidence="4">The sequence shown here is derived from an EMBL/GenBank/DDBJ whole genome shotgun (WGS) entry which is preliminary data.</text>
</comment>
<organism evidence="4 5">
    <name type="scientific">Cephalotrichum gorgonifer</name>
    <dbReference type="NCBI Taxonomy" id="2041049"/>
    <lineage>
        <taxon>Eukaryota</taxon>
        <taxon>Fungi</taxon>
        <taxon>Dikarya</taxon>
        <taxon>Ascomycota</taxon>
        <taxon>Pezizomycotina</taxon>
        <taxon>Sordariomycetes</taxon>
        <taxon>Hypocreomycetidae</taxon>
        <taxon>Microascales</taxon>
        <taxon>Microascaceae</taxon>
        <taxon>Cephalotrichum</taxon>
    </lineage>
</organism>
<dbReference type="SMART" id="SM00105">
    <property type="entry name" value="ArfGap"/>
    <property type="match status" value="1"/>
</dbReference>
<feature type="compositionally biased region" description="Low complexity" evidence="2">
    <location>
        <begin position="420"/>
        <end position="429"/>
    </location>
</feature>
<dbReference type="GO" id="GO:0005737">
    <property type="term" value="C:cytoplasm"/>
    <property type="evidence" value="ECO:0007669"/>
    <property type="project" value="TreeGrafter"/>
</dbReference>
<dbReference type="Gene3D" id="1.10.220.150">
    <property type="entry name" value="Arf GTPase activating protein"/>
    <property type="match status" value="1"/>
</dbReference>
<feature type="compositionally biased region" description="Low complexity" evidence="2">
    <location>
        <begin position="315"/>
        <end position="346"/>
    </location>
</feature>
<evidence type="ECO:0000313" key="4">
    <source>
        <dbReference type="EMBL" id="SPO04986.1"/>
    </source>
</evidence>
<evidence type="ECO:0000259" key="3">
    <source>
        <dbReference type="PROSITE" id="PS50115"/>
    </source>
</evidence>
<dbReference type="CDD" id="cd08839">
    <property type="entry name" value="ArfGap_SMAP"/>
    <property type="match status" value="1"/>
</dbReference>
<dbReference type="PANTHER" id="PTHR45705">
    <property type="entry name" value="FI20236P1"/>
    <property type="match status" value="1"/>
</dbReference>
<protein>
    <submittedName>
        <fullName evidence="4">Related to zinc finger protein Gcs1p</fullName>
    </submittedName>
</protein>
<dbReference type="GO" id="GO:0008270">
    <property type="term" value="F:zinc ion binding"/>
    <property type="evidence" value="ECO:0007669"/>
    <property type="project" value="UniProtKB-KW"/>
</dbReference>
<evidence type="ECO:0000313" key="5">
    <source>
        <dbReference type="Proteomes" id="UP001187682"/>
    </source>
</evidence>
<feature type="compositionally biased region" description="Low complexity" evidence="2">
    <location>
        <begin position="270"/>
        <end position="301"/>
    </location>
</feature>
<evidence type="ECO:0000256" key="1">
    <source>
        <dbReference type="PROSITE-ProRule" id="PRU00288"/>
    </source>
</evidence>
<dbReference type="GO" id="GO:0005096">
    <property type="term" value="F:GTPase activator activity"/>
    <property type="evidence" value="ECO:0007669"/>
    <property type="project" value="InterPro"/>
</dbReference>
<feature type="compositionally biased region" description="Low complexity" evidence="2">
    <location>
        <begin position="204"/>
        <end position="216"/>
    </location>
</feature>
<proteinExistence type="predicted"/>
<dbReference type="Proteomes" id="UP001187682">
    <property type="component" value="Unassembled WGS sequence"/>
</dbReference>
<keyword evidence="1" id="KW-0863">Zinc-finger</keyword>
<evidence type="ECO:0000256" key="2">
    <source>
        <dbReference type="SAM" id="MobiDB-lite"/>
    </source>
</evidence>
<dbReference type="InterPro" id="IPR038508">
    <property type="entry name" value="ArfGAP_dom_sf"/>
</dbReference>
<dbReference type="InterPro" id="IPR051718">
    <property type="entry name" value="ARF_GTPase-activating"/>
</dbReference>
<feature type="compositionally biased region" description="Low complexity" evidence="2">
    <location>
        <begin position="364"/>
        <end position="384"/>
    </location>
</feature>
<accession>A0AAE8N229</accession>